<dbReference type="AlphaFoldDB" id="A0A081BKH5"/>
<protein>
    <submittedName>
        <fullName evidence="2">Transposase</fullName>
    </submittedName>
</protein>
<feature type="non-terminal residue" evidence="2">
    <location>
        <position position="55"/>
    </location>
</feature>
<dbReference type="Proteomes" id="UP000028700">
    <property type="component" value="Unassembled WGS sequence"/>
</dbReference>
<proteinExistence type="predicted"/>
<feature type="domain" description="Transposase IS30-like HTH" evidence="1">
    <location>
        <begin position="9"/>
        <end position="48"/>
    </location>
</feature>
<dbReference type="eggNOG" id="COG2826">
    <property type="taxonomic scope" value="Bacteria"/>
</dbReference>
<organism evidence="2 3">
    <name type="scientific">Secundilactobacillus oryzae JCM 18671</name>
    <dbReference type="NCBI Taxonomy" id="1291743"/>
    <lineage>
        <taxon>Bacteria</taxon>
        <taxon>Bacillati</taxon>
        <taxon>Bacillota</taxon>
        <taxon>Bacilli</taxon>
        <taxon>Lactobacillales</taxon>
        <taxon>Lactobacillaceae</taxon>
        <taxon>Secundilactobacillus</taxon>
    </lineage>
</organism>
<gene>
    <name evidence="2" type="ORF">LOSG293_370010</name>
</gene>
<dbReference type="STRING" id="1291743.LOSG293_370010"/>
<dbReference type="OrthoDB" id="9781678at2"/>
<evidence type="ECO:0000259" key="1">
    <source>
        <dbReference type="Pfam" id="PF13936"/>
    </source>
</evidence>
<accession>A0A081BKH5</accession>
<keyword evidence="3" id="KW-1185">Reference proteome</keyword>
<comment type="caution">
    <text evidence="2">The sequence shown here is derived from an EMBL/GenBank/DDBJ whole genome shotgun (WGS) entry which is preliminary data.</text>
</comment>
<reference evidence="2" key="1">
    <citation type="journal article" date="2014" name="Genome Announc.">
        <title>Draft Genome Sequence of Lactobacillus oryzae Strain SG293T.</title>
        <authorList>
            <person name="Tanizawa Y."/>
            <person name="Fujisawa T."/>
            <person name="Mochizuki T."/>
            <person name="Kaminuma E."/>
            <person name="Nakamura Y."/>
            <person name="Tohno M."/>
        </authorList>
    </citation>
    <scope>NUCLEOTIDE SEQUENCE [LARGE SCALE GENOMIC DNA]</scope>
    <source>
        <strain evidence="2">SG293</strain>
    </source>
</reference>
<evidence type="ECO:0000313" key="2">
    <source>
        <dbReference type="EMBL" id="GAK48543.1"/>
    </source>
</evidence>
<dbReference type="EMBL" id="BBJM01000037">
    <property type="protein sequence ID" value="GAK48543.1"/>
    <property type="molecule type" value="Genomic_DNA"/>
</dbReference>
<dbReference type="Pfam" id="PF13936">
    <property type="entry name" value="HTH_38"/>
    <property type="match status" value="1"/>
</dbReference>
<evidence type="ECO:0000313" key="3">
    <source>
        <dbReference type="Proteomes" id="UP000028700"/>
    </source>
</evidence>
<sequence>MITFGTSTLSRFQRGALAQLINEGNKSYQVMADALGVAKATISYELDRVKPYDPE</sequence>
<dbReference type="InterPro" id="IPR025246">
    <property type="entry name" value="IS30-like_HTH"/>
</dbReference>
<dbReference type="RefSeq" id="WP_152551129.1">
    <property type="nucleotide sequence ID" value="NZ_BBJM01000037.1"/>
</dbReference>
<name>A0A081BKH5_9LACO</name>